<evidence type="ECO:0000256" key="11">
    <source>
        <dbReference type="ARBA" id="ARBA00023136"/>
    </source>
</evidence>
<evidence type="ECO:0000256" key="9">
    <source>
        <dbReference type="ARBA" id="ARBA00023033"/>
    </source>
</evidence>
<comment type="pathway">
    <text evidence="2">Alkaloid biosynthesis; taxol biosynthesis.</text>
</comment>
<keyword evidence="10" id="KW-0876">Taxol biosynthesis</keyword>
<dbReference type="FunFam" id="1.10.630.10:FF:000012">
    <property type="entry name" value="Cytochrome P450 family protein"/>
    <property type="match status" value="1"/>
</dbReference>
<dbReference type="InterPro" id="IPR017972">
    <property type="entry name" value="Cyt_P450_CS"/>
</dbReference>
<evidence type="ECO:0000256" key="10">
    <source>
        <dbReference type="ARBA" id="ARBA00023059"/>
    </source>
</evidence>
<dbReference type="UniPathway" id="UPA00842"/>
<dbReference type="GO" id="GO:0016709">
    <property type="term" value="F:oxidoreductase activity, acting on paired donors, with incorporation or reduction of molecular oxygen, NAD(P)H as one donor, and incorporation of one atom of oxygen"/>
    <property type="evidence" value="ECO:0007669"/>
    <property type="project" value="TreeGrafter"/>
</dbReference>
<evidence type="ECO:0000256" key="8">
    <source>
        <dbReference type="ARBA" id="ARBA00023004"/>
    </source>
</evidence>
<protein>
    <submittedName>
        <fullName evidence="15">CYP77F31</fullName>
    </submittedName>
</protein>
<keyword evidence="7 13" id="KW-0560">Oxidoreductase</keyword>
<dbReference type="InterPro" id="IPR051103">
    <property type="entry name" value="Plant_metabolite_P450s"/>
</dbReference>
<evidence type="ECO:0000256" key="2">
    <source>
        <dbReference type="ARBA" id="ARBA00005122"/>
    </source>
</evidence>
<evidence type="ECO:0000256" key="1">
    <source>
        <dbReference type="ARBA" id="ARBA00004167"/>
    </source>
</evidence>
<proteinExistence type="evidence at transcript level"/>
<evidence type="ECO:0000256" key="14">
    <source>
        <dbReference type="SAM" id="Phobius"/>
    </source>
</evidence>
<accession>A0A291FAV2</accession>
<keyword evidence="11 14" id="KW-0472">Membrane</keyword>
<keyword evidence="9 13" id="KW-0503">Monooxygenase</keyword>
<dbReference type="Pfam" id="PF00067">
    <property type="entry name" value="p450"/>
    <property type="match status" value="1"/>
</dbReference>
<dbReference type="GO" id="GO:0020037">
    <property type="term" value="F:heme binding"/>
    <property type="evidence" value="ECO:0007669"/>
    <property type="project" value="InterPro"/>
</dbReference>
<dbReference type="Gene3D" id="1.10.630.10">
    <property type="entry name" value="Cytochrome P450"/>
    <property type="match status" value="1"/>
</dbReference>
<comment type="subcellular location">
    <subcellularLocation>
        <location evidence="1">Membrane</location>
        <topology evidence="1">Single-pass membrane protein</topology>
    </subcellularLocation>
</comment>
<keyword evidence="5 12" id="KW-0479">Metal-binding</keyword>
<dbReference type="CDD" id="cd11075">
    <property type="entry name" value="CYP77_89"/>
    <property type="match status" value="1"/>
</dbReference>
<evidence type="ECO:0000256" key="13">
    <source>
        <dbReference type="RuleBase" id="RU000461"/>
    </source>
</evidence>
<evidence type="ECO:0000313" key="15">
    <source>
        <dbReference type="EMBL" id="ATG29912.1"/>
    </source>
</evidence>
<dbReference type="GO" id="GO:0016020">
    <property type="term" value="C:membrane"/>
    <property type="evidence" value="ECO:0007669"/>
    <property type="project" value="UniProtKB-SubCell"/>
</dbReference>
<dbReference type="PANTHER" id="PTHR24298">
    <property type="entry name" value="FLAVONOID 3'-MONOOXYGENASE-RELATED"/>
    <property type="match status" value="1"/>
</dbReference>
<dbReference type="PRINTS" id="PR00463">
    <property type="entry name" value="EP450I"/>
</dbReference>
<dbReference type="PROSITE" id="PS00086">
    <property type="entry name" value="CYTOCHROME_P450"/>
    <property type="match status" value="1"/>
</dbReference>
<dbReference type="SUPFAM" id="SSF48264">
    <property type="entry name" value="Cytochrome P450"/>
    <property type="match status" value="1"/>
</dbReference>
<keyword evidence="4 14" id="KW-0812">Transmembrane</keyword>
<organism evidence="15">
    <name type="scientific">Taxus chinensis</name>
    <name type="common">Chinese yew</name>
    <name type="synonym">Taxus wallichiana var. chinensis</name>
    <dbReference type="NCBI Taxonomy" id="29808"/>
    <lineage>
        <taxon>Eukaryota</taxon>
        <taxon>Viridiplantae</taxon>
        <taxon>Streptophyta</taxon>
        <taxon>Embryophyta</taxon>
        <taxon>Tracheophyta</taxon>
        <taxon>Spermatophyta</taxon>
        <taxon>Pinopsida</taxon>
        <taxon>Pinidae</taxon>
        <taxon>Conifers II</taxon>
        <taxon>Cupressales</taxon>
        <taxon>Taxaceae</taxon>
        <taxon>Taxus</taxon>
    </lineage>
</organism>
<dbReference type="InterPro" id="IPR002401">
    <property type="entry name" value="Cyt_P450_E_grp-I"/>
</dbReference>
<dbReference type="InterPro" id="IPR036396">
    <property type="entry name" value="Cyt_P450_sf"/>
</dbReference>
<feature type="binding site" description="axial binding residue" evidence="12">
    <location>
        <position position="451"/>
    </location>
    <ligand>
        <name>heme</name>
        <dbReference type="ChEBI" id="CHEBI:30413"/>
    </ligand>
    <ligandPart>
        <name>Fe</name>
        <dbReference type="ChEBI" id="CHEBI:18248"/>
    </ligandPart>
</feature>
<sequence length="508" mass="57180">METFPAAAAHIYSSSSLYFLLLVLAIPLALFFLRKKKNSNLPPGPAGWPIVGNLLQIRLTGQTFFGYVEKQHKKYGGIFTIKVGSRPLIIVANRELAHEALIQKGAVFASRPPVEGMRKLFSSNQMSINSAAYGPTWRTLRRNLVSETLSPAAMKSFREGREWGVEMLMQCLKTEAEQNEGVVKVVEHLRYAAFCILLYMCFGLRLDQKTVRDVETVMRELLLSGAGLSLDDTFPVLKVFYRKRRARMEGIRRRLEETLVALINRRRAALAEGRGEECRAYVDSLFSLRVEGGRCLSDGEMVTLCSEFINAGTDTTSTTMQWVMANLVKHQNIQSKVYEEIVGVAGKERAVEEEEVSGMKYLEAVVKEALRRHSPGKFVLTHAVTEACDLGGYHFPAGTIVNFLIWEMGNDPSVWENPSEFVPERYMSRDVDMTGSKEIRMMPFGVGRRICPGLGLAMLHVELIVARLVQKFMWESKPGETVDFAEKQEFTMVMKNPLQAVIKERASA</sequence>
<evidence type="ECO:0000256" key="3">
    <source>
        <dbReference type="ARBA" id="ARBA00022617"/>
    </source>
</evidence>
<dbReference type="PANTHER" id="PTHR24298:SF800">
    <property type="entry name" value="CYTOCHROME P450 89A2-RELATED"/>
    <property type="match status" value="1"/>
</dbReference>
<dbReference type="GO" id="GO:0042617">
    <property type="term" value="P:paclitaxel biosynthetic process"/>
    <property type="evidence" value="ECO:0007669"/>
    <property type="project" value="UniProtKB-UniPathway"/>
</dbReference>
<evidence type="ECO:0000256" key="12">
    <source>
        <dbReference type="PIRSR" id="PIRSR602401-1"/>
    </source>
</evidence>
<keyword evidence="3 12" id="KW-0349">Heme</keyword>
<reference evidence="15" key="1">
    <citation type="journal article" date="2017" name="Front. Plant Sci.">
        <title>Transcriptome Assembly and Systematic Identification of Novel Cytochrome P450s in Taxus chinensis.</title>
        <authorList>
            <person name="Liao W."/>
            <person name="Zhao S."/>
            <person name="Zhang M."/>
            <person name="Dong K."/>
            <person name="Chen Y."/>
            <person name="Fu C."/>
            <person name="Yu L."/>
        </authorList>
    </citation>
    <scope>NUCLEOTIDE SEQUENCE</scope>
</reference>
<evidence type="ECO:0000256" key="5">
    <source>
        <dbReference type="ARBA" id="ARBA00022723"/>
    </source>
</evidence>
<dbReference type="PRINTS" id="PR00385">
    <property type="entry name" value="P450"/>
</dbReference>
<evidence type="ECO:0000256" key="7">
    <source>
        <dbReference type="ARBA" id="ARBA00023002"/>
    </source>
</evidence>
<keyword evidence="8 12" id="KW-0408">Iron</keyword>
<comment type="similarity">
    <text evidence="13">Belongs to the cytochrome P450 family.</text>
</comment>
<dbReference type="InterPro" id="IPR001128">
    <property type="entry name" value="Cyt_P450"/>
</dbReference>
<comment type="cofactor">
    <cofactor evidence="12">
        <name>heme</name>
        <dbReference type="ChEBI" id="CHEBI:30413"/>
    </cofactor>
</comment>
<dbReference type="GO" id="GO:0005506">
    <property type="term" value="F:iron ion binding"/>
    <property type="evidence" value="ECO:0007669"/>
    <property type="project" value="InterPro"/>
</dbReference>
<dbReference type="AlphaFoldDB" id="A0A291FAV2"/>
<feature type="transmembrane region" description="Helical" evidence="14">
    <location>
        <begin position="12"/>
        <end position="33"/>
    </location>
</feature>
<name>A0A291FAV2_TAXCH</name>
<keyword evidence="6 14" id="KW-1133">Transmembrane helix</keyword>
<evidence type="ECO:0000256" key="6">
    <source>
        <dbReference type="ARBA" id="ARBA00022989"/>
    </source>
</evidence>
<dbReference type="EMBL" id="MF448591">
    <property type="protein sequence ID" value="ATG29912.1"/>
    <property type="molecule type" value="mRNA"/>
</dbReference>
<evidence type="ECO:0000256" key="4">
    <source>
        <dbReference type="ARBA" id="ARBA00022692"/>
    </source>
</evidence>